<accession>A0A5N4CJW9</accession>
<dbReference type="GO" id="GO:0008277">
    <property type="term" value="P:regulation of G protein-coupled receptor signaling pathway"/>
    <property type="evidence" value="ECO:0007669"/>
    <property type="project" value="TreeGrafter"/>
</dbReference>
<feature type="region of interest" description="Disordered" evidence="2">
    <location>
        <begin position="219"/>
        <end position="263"/>
    </location>
</feature>
<feature type="compositionally biased region" description="Polar residues" evidence="2">
    <location>
        <begin position="309"/>
        <end position="322"/>
    </location>
</feature>
<feature type="region of interest" description="Disordered" evidence="2">
    <location>
        <begin position="119"/>
        <end position="140"/>
    </location>
</feature>
<keyword evidence="4" id="KW-1185">Reference proteome</keyword>
<comment type="caution">
    <text evidence="3">The sequence shown here is derived from an EMBL/GenBank/DDBJ whole genome shotgun (WGS) entry which is preliminary data.</text>
</comment>
<evidence type="ECO:0000313" key="4">
    <source>
        <dbReference type="Proteomes" id="UP000299084"/>
    </source>
</evidence>
<name>A0A5N4CJW9_CAMDR</name>
<sequence>MPGKPKHLGVPNGRMVLAVSDGELSSTAGPQGQGEGRGSSLSIHSLPSGPSSPFPSEEQPVASWGLSFERLLQDPLGLAYFTGLRICRLDCILLLPTIQEIFLREEFMRRTDFLEGLRSLSSRSPASDTQAAQGPATTRTVLKPYQAELAALERVADLSPSPTKELQERPCSPYLANEARPEPTTVALHRPGEKQPLDLGKLVSSVAAQRLVLDTLPGVKIPEAGDTPPCRSQGGQPRIQDKAADHPSLPLNSLAQAPSSITGKRQTCDIEGLVELLNRVQSSGAHDQRGLLRKEDLVLPEFLQLPAQGPNSQEASSQTESAPQPKGGPSDSSVHSAL</sequence>
<dbReference type="GO" id="GO:0009968">
    <property type="term" value="P:negative regulation of signal transduction"/>
    <property type="evidence" value="ECO:0007669"/>
    <property type="project" value="UniProtKB-KW"/>
</dbReference>
<evidence type="ECO:0000313" key="3">
    <source>
        <dbReference type="EMBL" id="KAB1259070.1"/>
    </source>
</evidence>
<dbReference type="PROSITE" id="PS50877">
    <property type="entry name" value="GOLOCO"/>
    <property type="match status" value="1"/>
</dbReference>
<protein>
    <submittedName>
        <fullName evidence="3">Regulator of G-protein signaling 14</fullName>
    </submittedName>
</protein>
<feature type="region of interest" description="Disordered" evidence="2">
    <location>
        <begin position="302"/>
        <end position="338"/>
    </location>
</feature>
<dbReference type="Gene3D" id="3.10.20.90">
    <property type="entry name" value="Phosphatidylinositol 3-kinase Catalytic Subunit, Chain A, domain 1"/>
    <property type="match status" value="1"/>
</dbReference>
<dbReference type="EMBL" id="JWIN03000022">
    <property type="protein sequence ID" value="KAB1259070.1"/>
    <property type="molecule type" value="Genomic_DNA"/>
</dbReference>
<dbReference type="InterPro" id="IPR003109">
    <property type="entry name" value="GoLoco_motif"/>
</dbReference>
<evidence type="ECO:0000256" key="2">
    <source>
        <dbReference type="SAM" id="MobiDB-lite"/>
    </source>
</evidence>
<dbReference type="Pfam" id="PF02188">
    <property type="entry name" value="GoLoco"/>
    <property type="match status" value="1"/>
</dbReference>
<keyword evidence="1" id="KW-0734">Signal transduction inhibitor</keyword>
<dbReference type="GO" id="GO:0005634">
    <property type="term" value="C:nucleus"/>
    <property type="evidence" value="ECO:0007669"/>
    <property type="project" value="TreeGrafter"/>
</dbReference>
<dbReference type="Gene3D" id="1.10.196.10">
    <property type="match status" value="1"/>
</dbReference>
<dbReference type="GO" id="GO:0005886">
    <property type="term" value="C:plasma membrane"/>
    <property type="evidence" value="ECO:0007669"/>
    <property type="project" value="TreeGrafter"/>
</dbReference>
<dbReference type="PANTHER" id="PTHR45945:SF2">
    <property type="entry name" value="REGULATOR OF G-PROTEIN SIGNALING 14"/>
    <property type="match status" value="1"/>
</dbReference>
<dbReference type="SUPFAM" id="SSF54236">
    <property type="entry name" value="Ubiquitin-like"/>
    <property type="match status" value="1"/>
</dbReference>
<dbReference type="GO" id="GO:0007051">
    <property type="term" value="P:spindle organization"/>
    <property type="evidence" value="ECO:0007669"/>
    <property type="project" value="TreeGrafter"/>
</dbReference>
<dbReference type="InterPro" id="IPR046995">
    <property type="entry name" value="RGS10/12/14-like"/>
</dbReference>
<dbReference type="Proteomes" id="UP000299084">
    <property type="component" value="Unassembled WGS sequence"/>
</dbReference>
<reference evidence="3 4" key="1">
    <citation type="journal article" date="2019" name="Mol. Ecol. Resour.">
        <title>Improving Illumina assemblies with Hi-C and long reads: an example with the North African dromedary.</title>
        <authorList>
            <person name="Elbers J.P."/>
            <person name="Rogers M.F."/>
            <person name="Perelman P.L."/>
            <person name="Proskuryakova A.A."/>
            <person name="Serdyukova N.A."/>
            <person name="Johnson W.E."/>
            <person name="Horin P."/>
            <person name="Corander J."/>
            <person name="Murphy D."/>
            <person name="Burger P.A."/>
        </authorList>
    </citation>
    <scope>NUCLEOTIDE SEQUENCE [LARGE SCALE GENOMIC DNA]</scope>
    <source>
        <strain evidence="3">Drom800</strain>
        <tissue evidence="3">Blood</tissue>
    </source>
</reference>
<dbReference type="PANTHER" id="PTHR45945">
    <property type="entry name" value="REGULATOR OF G-PROTEIN SIGNALING LOCO"/>
    <property type="match status" value="1"/>
</dbReference>
<organism evidence="3 4">
    <name type="scientific">Camelus dromedarius</name>
    <name type="common">Dromedary</name>
    <name type="synonym">Arabian camel</name>
    <dbReference type="NCBI Taxonomy" id="9838"/>
    <lineage>
        <taxon>Eukaryota</taxon>
        <taxon>Metazoa</taxon>
        <taxon>Chordata</taxon>
        <taxon>Craniata</taxon>
        <taxon>Vertebrata</taxon>
        <taxon>Euteleostomi</taxon>
        <taxon>Mammalia</taxon>
        <taxon>Eutheria</taxon>
        <taxon>Laurasiatheria</taxon>
        <taxon>Artiodactyla</taxon>
        <taxon>Tylopoda</taxon>
        <taxon>Camelidae</taxon>
        <taxon>Camelus</taxon>
    </lineage>
</organism>
<proteinExistence type="predicted"/>
<evidence type="ECO:0000256" key="1">
    <source>
        <dbReference type="ARBA" id="ARBA00022700"/>
    </source>
</evidence>
<dbReference type="AlphaFoldDB" id="A0A5N4CJW9"/>
<feature type="region of interest" description="Disordered" evidence="2">
    <location>
        <begin position="20"/>
        <end position="59"/>
    </location>
</feature>
<gene>
    <name evidence="3" type="ORF">Cadr_000025826</name>
</gene>
<dbReference type="GO" id="GO:0005096">
    <property type="term" value="F:GTPase activator activity"/>
    <property type="evidence" value="ECO:0007669"/>
    <property type="project" value="InterPro"/>
</dbReference>
<feature type="compositionally biased region" description="Low complexity" evidence="2">
    <location>
        <begin position="45"/>
        <end position="59"/>
    </location>
</feature>
<dbReference type="InterPro" id="IPR029071">
    <property type="entry name" value="Ubiquitin-like_domsf"/>
</dbReference>
<dbReference type="GO" id="GO:0005737">
    <property type="term" value="C:cytoplasm"/>
    <property type="evidence" value="ECO:0007669"/>
    <property type="project" value="TreeGrafter"/>
</dbReference>
<dbReference type="InterPro" id="IPR024066">
    <property type="entry name" value="RGS_subdom1/3"/>
</dbReference>
<dbReference type="GO" id="GO:0051301">
    <property type="term" value="P:cell division"/>
    <property type="evidence" value="ECO:0007669"/>
    <property type="project" value="TreeGrafter"/>
</dbReference>
<dbReference type="SMART" id="SM00390">
    <property type="entry name" value="GoLoco"/>
    <property type="match status" value="1"/>
</dbReference>
<feature type="compositionally biased region" description="Polar residues" evidence="2">
    <location>
        <begin position="250"/>
        <end position="263"/>
    </location>
</feature>